<evidence type="ECO:0000313" key="3">
    <source>
        <dbReference type="Proteomes" id="UP000436181"/>
    </source>
</evidence>
<proteinExistence type="predicted"/>
<organism evidence="2 3">
    <name type="scientific">Corynebacterium zhongnanshanii</name>
    <dbReference type="NCBI Taxonomy" id="2768834"/>
    <lineage>
        <taxon>Bacteria</taxon>
        <taxon>Bacillati</taxon>
        <taxon>Actinomycetota</taxon>
        <taxon>Actinomycetes</taxon>
        <taxon>Mycobacteriales</taxon>
        <taxon>Corynebacteriaceae</taxon>
        <taxon>Corynebacterium</taxon>
    </lineage>
</organism>
<accession>A0ABQ6VGD5</accession>
<dbReference type="InterPro" id="IPR036653">
    <property type="entry name" value="CinA-like_C"/>
</dbReference>
<gene>
    <name evidence="2" type="ORF">F8377_04375</name>
</gene>
<dbReference type="NCBIfam" id="TIGR00199">
    <property type="entry name" value="PncC_domain"/>
    <property type="match status" value="1"/>
</dbReference>
<evidence type="ECO:0000313" key="2">
    <source>
        <dbReference type="EMBL" id="KAB3523378.1"/>
    </source>
</evidence>
<evidence type="ECO:0000259" key="1">
    <source>
        <dbReference type="Pfam" id="PF02464"/>
    </source>
</evidence>
<dbReference type="RefSeq" id="WP_151844095.1">
    <property type="nucleotide sequence ID" value="NZ_WBZJ01000001.1"/>
</dbReference>
<dbReference type="Proteomes" id="UP000436181">
    <property type="component" value="Unassembled WGS sequence"/>
</dbReference>
<protein>
    <submittedName>
        <fullName evidence="2">CinA family protein</fullName>
    </submittedName>
</protein>
<dbReference type="Gene3D" id="3.90.950.20">
    <property type="entry name" value="CinA-like"/>
    <property type="match status" value="1"/>
</dbReference>
<keyword evidence="3" id="KW-1185">Reference proteome</keyword>
<name>A0ABQ6VGD5_9CORY</name>
<comment type="caution">
    <text evidence="2">The sequence shown here is derived from an EMBL/GenBank/DDBJ whole genome shotgun (WGS) entry which is preliminary data.</text>
</comment>
<sequence length="175" mass="17811">MINPQASALVERCQSTGITVATAESLTAGLCAATIAEVPGASAVLRGGVIVYATELKETLAGVDAQLLDTEGPVSSAVAAALARGAAEGCGATLGVGITGVAGPEPQDGHPVGEVYVAVVHPGGESVRCIQDEYEDLVHKGVLNDLDPEEVRARVRSLAVDCALFDALRLTDRVH</sequence>
<dbReference type="Pfam" id="PF02464">
    <property type="entry name" value="CinA"/>
    <property type="match status" value="1"/>
</dbReference>
<feature type="domain" description="CinA C-terminal" evidence="1">
    <location>
        <begin position="6"/>
        <end position="131"/>
    </location>
</feature>
<dbReference type="SUPFAM" id="SSF142433">
    <property type="entry name" value="CinA-like"/>
    <property type="match status" value="1"/>
</dbReference>
<reference evidence="2 3" key="1">
    <citation type="submission" date="2019-10" db="EMBL/GenBank/DDBJ databases">
        <title>Corynebacterium sp novel species isolated from the respiratory tract of Marmot.</title>
        <authorList>
            <person name="Zhang G."/>
        </authorList>
    </citation>
    <scope>NUCLEOTIDE SEQUENCE [LARGE SCALE GENOMIC DNA]</scope>
    <source>
        <strain evidence="2 3">336</strain>
    </source>
</reference>
<dbReference type="EMBL" id="WBZJ01000001">
    <property type="protein sequence ID" value="KAB3523378.1"/>
    <property type="molecule type" value="Genomic_DNA"/>
</dbReference>
<dbReference type="InterPro" id="IPR008136">
    <property type="entry name" value="CinA_C"/>
</dbReference>